<reference evidence="1" key="1">
    <citation type="submission" date="2022-07" db="EMBL/GenBank/DDBJ databases">
        <title>Phylogenomic reconstructions and comparative analyses of Kickxellomycotina fungi.</title>
        <authorList>
            <person name="Reynolds N.K."/>
            <person name="Stajich J.E."/>
            <person name="Barry K."/>
            <person name="Grigoriev I.V."/>
            <person name="Crous P."/>
            <person name="Smith M.E."/>
        </authorList>
    </citation>
    <scope>NUCLEOTIDE SEQUENCE</scope>
    <source>
        <strain evidence="1">CBS 102833</strain>
    </source>
</reference>
<sequence>MNNNEGFGHGYGGNQQGYNGQQGYGYNQQQEQSYNNQHQQQGYQGQQQQGYYDQQQDYHGQQQNYHGQQQQGYNQPPGYDYNQQHEYNQGGRPDENYGYPAEKQEHEYYGENGDEGEDGDRGLKDKFVNTYVDQYGEEHSKINKTTVGLAAVAVLGGAFLAKKYVDKKKNEDNMLRNQEIGGGNHNAPGMYDMGSKPHGGGYPSNATMGPYGGGP</sequence>
<proteinExistence type="predicted"/>
<dbReference type="EMBL" id="JANBUP010000047">
    <property type="protein sequence ID" value="KAJ2813523.1"/>
    <property type="molecule type" value="Genomic_DNA"/>
</dbReference>
<comment type="caution">
    <text evidence="1">The sequence shown here is derived from an EMBL/GenBank/DDBJ whole genome shotgun (WGS) entry which is preliminary data.</text>
</comment>
<gene>
    <name evidence="1" type="ORF">H4S07_000616</name>
</gene>
<accession>A0ACC1LQY2</accession>
<dbReference type="Proteomes" id="UP001140096">
    <property type="component" value="Unassembled WGS sequence"/>
</dbReference>
<keyword evidence="2" id="KW-1185">Reference proteome</keyword>
<organism evidence="1 2">
    <name type="scientific">Coemansia furcata</name>
    <dbReference type="NCBI Taxonomy" id="417177"/>
    <lineage>
        <taxon>Eukaryota</taxon>
        <taxon>Fungi</taxon>
        <taxon>Fungi incertae sedis</taxon>
        <taxon>Zoopagomycota</taxon>
        <taxon>Kickxellomycotina</taxon>
        <taxon>Kickxellomycetes</taxon>
        <taxon>Kickxellales</taxon>
        <taxon>Kickxellaceae</taxon>
        <taxon>Coemansia</taxon>
    </lineage>
</organism>
<evidence type="ECO:0000313" key="1">
    <source>
        <dbReference type="EMBL" id="KAJ2813523.1"/>
    </source>
</evidence>
<name>A0ACC1LQY2_9FUNG</name>
<protein>
    <submittedName>
        <fullName evidence="1">Uncharacterized protein</fullName>
    </submittedName>
</protein>
<evidence type="ECO:0000313" key="2">
    <source>
        <dbReference type="Proteomes" id="UP001140096"/>
    </source>
</evidence>